<accession>E6LLY5</accession>
<dbReference type="InterPro" id="IPR027417">
    <property type="entry name" value="P-loop_NTPase"/>
</dbReference>
<comment type="caution">
    <text evidence="5">The sequence shown here is derived from an EMBL/GenBank/DDBJ whole genome shotgun (WGS) entry which is preliminary data.</text>
</comment>
<gene>
    <name evidence="3 5" type="primary">coaE</name>
    <name evidence="5" type="ORF">HMPREF0381_0970</name>
</gene>
<dbReference type="Gene3D" id="3.40.50.300">
    <property type="entry name" value="P-loop containing nucleotide triphosphate hydrolases"/>
    <property type="match status" value="1"/>
</dbReference>
<dbReference type="RefSeq" id="WP_008750739.1">
    <property type="nucleotide sequence ID" value="NZ_GL622296.1"/>
</dbReference>
<dbReference type="EC" id="2.7.1.24" evidence="3 4"/>
<dbReference type="NCBIfam" id="TIGR00152">
    <property type="entry name" value="dephospho-CoA kinase"/>
    <property type="match status" value="1"/>
</dbReference>
<evidence type="ECO:0000256" key="2">
    <source>
        <dbReference type="ARBA" id="ARBA00022840"/>
    </source>
</evidence>
<name>E6LLY5_9FIRM</name>
<dbReference type="PANTHER" id="PTHR10695">
    <property type="entry name" value="DEPHOSPHO-COA KINASE-RELATED"/>
    <property type="match status" value="1"/>
</dbReference>
<keyword evidence="3" id="KW-0963">Cytoplasm</keyword>
<dbReference type="HAMAP" id="MF_00376">
    <property type="entry name" value="Dephospho_CoA_kinase"/>
    <property type="match status" value="1"/>
</dbReference>
<dbReference type="PROSITE" id="PS51219">
    <property type="entry name" value="DPCK"/>
    <property type="match status" value="1"/>
</dbReference>
<protein>
    <recommendedName>
        <fullName evidence="3 4">Dephospho-CoA kinase</fullName>
        <ecNumber evidence="3 4">2.7.1.24</ecNumber>
    </recommendedName>
    <alternativeName>
        <fullName evidence="3">Dephosphocoenzyme A kinase</fullName>
    </alternativeName>
</protein>
<dbReference type="GO" id="GO:0015937">
    <property type="term" value="P:coenzyme A biosynthetic process"/>
    <property type="evidence" value="ECO:0007669"/>
    <property type="project" value="UniProtKB-UniRule"/>
</dbReference>
<comment type="catalytic activity">
    <reaction evidence="3">
        <text>3'-dephospho-CoA + ATP = ADP + CoA + H(+)</text>
        <dbReference type="Rhea" id="RHEA:18245"/>
        <dbReference type="ChEBI" id="CHEBI:15378"/>
        <dbReference type="ChEBI" id="CHEBI:30616"/>
        <dbReference type="ChEBI" id="CHEBI:57287"/>
        <dbReference type="ChEBI" id="CHEBI:57328"/>
        <dbReference type="ChEBI" id="CHEBI:456216"/>
        <dbReference type="EC" id="2.7.1.24"/>
    </reaction>
</comment>
<dbReference type="EMBL" id="AEPW01000040">
    <property type="protein sequence ID" value="EFU77124.1"/>
    <property type="molecule type" value="Genomic_DNA"/>
</dbReference>
<keyword evidence="3" id="KW-0173">Coenzyme A biosynthesis</keyword>
<evidence type="ECO:0000313" key="5">
    <source>
        <dbReference type="EMBL" id="EFU77124.1"/>
    </source>
</evidence>
<comment type="similarity">
    <text evidence="3">Belongs to the CoaE family.</text>
</comment>
<dbReference type="Proteomes" id="UP000003434">
    <property type="component" value="Unassembled WGS sequence"/>
</dbReference>
<keyword evidence="1 3" id="KW-0547">Nucleotide-binding</keyword>
<dbReference type="PANTHER" id="PTHR10695:SF46">
    <property type="entry name" value="BIFUNCTIONAL COENZYME A SYNTHASE-RELATED"/>
    <property type="match status" value="1"/>
</dbReference>
<keyword evidence="2 3" id="KW-0067">ATP-binding</keyword>
<dbReference type="GO" id="GO:0005524">
    <property type="term" value="F:ATP binding"/>
    <property type="evidence" value="ECO:0007669"/>
    <property type="project" value="UniProtKB-UniRule"/>
</dbReference>
<organism evidence="5 6">
    <name type="scientific">Lachnoanaerobaculum saburreum DSM 3986</name>
    <dbReference type="NCBI Taxonomy" id="887325"/>
    <lineage>
        <taxon>Bacteria</taxon>
        <taxon>Bacillati</taxon>
        <taxon>Bacillota</taxon>
        <taxon>Clostridia</taxon>
        <taxon>Lachnospirales</taxon>
        <taxon>Lachnospiraceae</taxon>
        <taxon>Lachnoanaerobaculum</taxon>
    </lineage>
</organism>
<dbReference type="GO" id="GO:0005737">
    <property type="term" value="C:cytoplasm"/>
    <property type="evidence" value="ECO:0007669"/>
    <property type="project" value="UniProtKB-SubCell"/>
</dbReference>
<keyword evidence="3 5" id="KW-0808">Transferase</keyword>
<feature type="binding site" evidence="3">
    <location>
        <begin position="10"/>
        <end position="15"/>
    </location>
    <ligand>
        <name>ATP</name>
        <dbReference type="ChEBI" id="CHEBI:30616"/>
    </ligand>
</feature>
<dbReference type="HOGENOM" id="CLU_057180_1_1_9"/>
<evidence type="ECO:0000256" key="1">
    <source>
        <dbReference type="ARBA" id="ARBA00022741"/>
    </source>
</evidence>
<dbReference type="GO" id="GO:0004140">
    <property type="term" value="F:dephospho-CoA kinase activity"/>
    <property type="evidence" value="ECO:0007669"/>
    <property type="project" value="UniProtKB-UniRule"/>
</dbReference>
<dbReference type="UniPathway" id="UPA00241">
    <property type="reaction ID" value="UER00356"/>
</dbReference>
<reference evidence="5 6" key="1">
    <citation type="submission" date="2010-12" db="EMBL/GenBank/DDBJ databases">
        <authorList>
            <person name="Muzny D."/>
            <person name="Qin X."/>
            <person name="Deng J."/>
            <person name="Jiang H."/>
            <person name="Liu Y."/>
            <person name="Qu J."/>
            <person name="Song X.-Z."/>
            <person name="Zhang L."/>
            <person name="Thornton R."/>
            <person name="Coyle M."/>
            <person name="Francisco L."/>
            <person name="Jackson L."/>
            <person name="Javaid M."/>
            <person name="Korchina V."/>
            <person name="Kovar C."/>
            <person name="Mata R."/>
            <person name="Mathew T."/>
            <person name="Ngo R."/>
            <person name="Nguyen L."/>
            <person name="Nguyen N."/>
            <person name="Okwuonu G."/>
            <person name="Ongeri F."/>
            <person name="Pham C."/>
            <person name="Simmons D."/>
            <person name="Wilczek-Boney K."/>
            <person name="Hale W."/>
            <person name="Jakkamsetti A."/>
            <person name="Pham P."/>
            <person name="Ruth R."/>
            <person name="San Lucas F."/>
            <person name="Warren J."/>
            <person name="Zhang J."/>
            <person name="Zhao Z."/>
            <person name="Zhou C."/>
            <person name="Zhu D."/>
            <person name="Lee S."/>
            <person name="Bess C."/>
            <person name="Blankenburg K."/>
            <person name="Forbes L."/>
            <person name="Fu Q."/>
            <person name="Gubbala S."/>
            <person name="Hirani K."/>
            <person name="Jayaseelan J.C."/>
            <person name="Lara F."/>
            <person name="Munidasa M."/>
            <person name="Palculict T."/>
            <person name="Patil S."/>
            <person name="Pu L.-L."/>
            <person name="Saada N."/>
            <person name="Tang L."/>
            <person name="Weissenberger G."/>
            <person name="Zhu Y."/>
            <person name="Hemphill L."/>
            <person name="Shang Y."/>
            <person name="Youmans B."/>
            <person name="Ayvaz T."/>
            <person name="Ross M."/>
            <person name="Santibanez J."/>
            <person name="Aqrawi P."/>
            <person name="Gross S."/>
            <person name="Joshi V."/>
            <person name="Fowler G."/>
            <person name="Nazareth L."/>
            <person name="Reid J."/>
            <person name="Worley K."/>
            <person name="Petrosino J."/>
            <person name="Highlander S."/>
            <person name="Gibbs R."/>
        </authorList>
    </citation>
    <scope>NUCLEOTIDE SEQUENCE [LARGE SCALE GENOMIC DNA]</scope>
    <source>
        <strain evidence="5 6">DSM 3986</strain>
    </source>
</reference>
<dbReference type="SUPFAM" id="SSF52540">
    <property type="entry name" value="P-loop containing nucleoside triphosphate hydrolases"/>
    <property type="match status" value="1"/>
</dbReference>
<dbReference type="Pfam" id="PF01121">
    <property type="entry name" value="CoaE"/>
    <property type="match status" value="1"/>
</dbReference>
<dbReference type="CDD" id="cd02022">
    <property type="entry name" value="DPCK"/>
    <property type="match status" value="1"/>
</dbReference>
<keyword evidence="3 5" id="KW-0418">Kinase</keyword>
<dbReference type="InterPro" id="IPR001977">
    <property type="entry name" value="Depp_CoAkinase"/>
</dbReference>
<comment type="pathway">
    <text evidence="3">Cofactor biosynthesis; coenzyme A biosynthesis; CoA from (R)-pantothenate: step 5/5.</text>
</comment>
<proteinExistence type="inferred from homology"/>
<evidence type="ECO:0000256" key="3">
    <source>
        <dbReference type="HAMAP-Rule" id="MF_00376"/>
    </source>
</evidence>
<comment type="function">
    <text evidence="3">Catalyzes the phosphorylation of the 3'-hydroxyl group of dephosphocoenzyme A to form coenzyme A.</text>
</comment>
<evidence type="ECO:0000256" key="4">
    <source>
        <dbReference type="NCBIfam" id="TIGR00152"/>
    </source>
</evidence>
<evidence type="ECO:0000313" key="6">
    <source>
        <dbReference type="Proteomes" id="UP000003434"/>
    </source>
</evidence>
<dbReference type="eggNOG" id="COG0237">
    <property type="taxonomic scope" value="Bacteria"/>
</dbReference>
<comment type="subcellular location">
    <subcellularLocation>
        <location evidence="3">Cytoplasm</location>
    </subcellularLocation>
</comment>
<dbReference type="AlphaFoldDB" id="E6LLY5"/>
<sequence>MNILLLGGIGSGKSEALKILKEEHGANIIEADKVAHFLYEKDRAGYTALKSLFGDIILDSKKNIDRKKLGDILYYDKDKLRKVDEIIHPLVNAEIKRRLSDRRLSDSRLNVVEQALMPDENFYDSVWYLYTDREIRIKRLILSRGLSRERIETIISKQPNESDFESVADKIIKNNGDRFELEKNIREALR</sequence>